<dbReference type="GO" id="GO:1901224">
    <property type="term" value="P:positive regulation of non-canonical NF-kappaB signal transduction"/>
    <property type="evidence" value="ECO:0007669"/>
    <property type="project" value="Ensembl"/>
</dbReference>
<dbReference type="AlphaFoldDB" id="A0A8C2W8P0"/>
<dbReference type="GO" id="GO:0005769">
    <property type="term" value="C:early endosome"/>
    <property type="evidence" value="ECO:0007669"/>
    <property type="project" value="Ensembl"/>
</dbReference>
<dbReference type="GO" id="GO:0016592">
    <property type="term" value="C:mediator complex"/>
    <property type="evidence" value="ECO:0007669"/>
    <property type="project" value="TreeGrafter"/>
</dbReference>
<dbReference type="GO" id="GO:0071222">
    <property type="term" value="P:cellular response to lipopolysaccharide"/>
    <property type="evidence" value="ECO:0007669"/>
    <property type="project" value="Ensembl"/>
</dbReference>
<reference evidence="13" key="1">
    <citation type="submission" date="2025-08" db="UniProtKB">
        <authorList>
            <consortium name="Ensembl"/>
        </authorList>
    </citation>
    <scope>IDENTIFICATION</scope>
</reference>
<dbReference type="GO" id="GO:0009986">
    <property type="term" value="C:cell surface"/>
    <property type="evidence" value="ECO:0007669"/>
    <property type="project" value="Ensembl"/>
</dbReference>
<dbReference type="GO" id="GO:0002826">
    <property type="term" value="P:negative regulation of T-helper 1 type immune response"/>
    <property type="evidence" value="ECO:0007669"/>
    <property type="project" value="Ensembl"/>
</dbReference>
<dbReference type="GO" id="GO:2000521">
    <property type="term" value="P:negative regulation of immunological synapse formation"/>
    <property type="evidence" value="ECO:0007669"/>
    <property type="project" value="Ensembl"/>
</dbReference>
<dbReference type="GO" id="GO:0002859">
    <property type="term" value="P:negative regulation of natural killer cell mediated cytotoxicity directed against tumor cell target"/>
    <property type="evidence" value="ECO:0007669"/>
    <property type="project" value="Ensembl"/>
</dbReference>
<dbReference type="GO" id="GO:1900425">
    <property type="term" value="P:negative regulation of defense response to bacterium"/>
    <property type="evidence" value="ECO:0007669"/>
    <property type="project" value="Ensembl"/>
</dbReference>
<evidence type="ECO:0000313" key="13">
    <source>
        <dbReference type="Ensembl" id="ENSCLAP00000023494.1"/>
    </source>
</evidence>
<dbReference type="GO" id="GO:0043032">
    <property type="term" value="P:positive regulation of macrophage activation"/>
    <property type="evidence" value="ECO:0007669"/>
    <property type="project" value="Ensembl"/>
</dbReference>
<dbReference type="InterPro" id="IPR003599">
    <property type="entry name" value="Ig_sub"/>
</dbReference>
<dbReference type="GO" id="GO:0034138">
    <property type="term" value="P:toll-like receptor 3 signaling pathway"/>
    <property type="evidence" value="ECO:0007669"/>
    <property type="project" value="Ensembl"/>
</dbReference>
<dbReference type="GO" id="GO:0001772">
    <property type="term" value="C:immunological synapse"/>
    <property type="evidence" value="ECO:0007669"/>
    <property type="project" value="Ensembl"/>
</dbReference>
<dbReference type="GO" id="GO:0042130">
    <property type="term" value="P:negative regulation of T cell proliferation"/>
    <property type="evidence" value="ECO:0007669"/>
    <property type="project" value="Ensembl"/>
</dbReference>
<dbReference type="GO" id="GO:0070374">
    <property type="term" value="P:positive regulation of ERK1 and ERK2 cascade"/>
    <property type="evidence" value="ECO:0007669"/>
    <property type="project" value="Ensembl"/>
</dbReference>
<keyword evidence="2 10" id="KW-0812">Transmembrane</keyword>
<dbReference type="Gene3D" id="2.60.40.10">
    <property type="entry name" value="Immunoglobulins"/>
    <property type="match status" value="1"/>
</dbReference>
<keyword evidence="14" id="KW-1185">Reference proteome</keyword>
<evidence type="ECO:0000256" key="1">
    <source>
        <dbReference type="ARBA" id="ARBA00004479"/>
    </source>
</evidence>
<dbReference type="OMA" id="EHGPAET"/>
<organism evidence="13 14">
    <name type="scientific">Chinchilla lanigera</name>
    <name type="common">Long-tailed chinchilla</name>
    <name type="synonym">Chinchilla villidera</name>
    <dbReference type="NCBI Taxonomy" id="34839"/>
    <lineage>
        <taxon>Eukaryota</taxon>
        <taxon>Metazoa</taxon>
        <taxon>Chordata</taxon>
        <taxon>Craniata</taxon>
        <taxon>Vertebrata</taxon>
        <taxon>Euteleostomi</taxon>
        <taxon>Mammalia</taxon>
        <taxon>Eutheria</taxon>
        <taxon>Euarchontoglires</taxon>
        <taxon>Glires</taxon>
        <taxon>Rodentia</taxon>
        <taxon>Hystricomorpha</taxon>
        <taxon>Chinchillidae</taxon>
        <taxon>Chinchilla</taxon>
    </lineage>
</organism>
<name>A0A8C2W8P0_CHILA</name>
<evidence type="ECO:0000256" key="2">
    <source>
        <dbReference type="ARBA" id="ARBA00022692"/>
    </source>
</evidence>
<keyword evidence="6" id="KW-1015">Disulfide bond</keyword>
<evidence type="ECO:0000256" key="3">
    <source>
        <dbReference type="ARBA" id="ARBA00022729"/>
    </source>
</evidence>
<dbReference type="GO" id="GO:0060135">
    <property type="term" value="P:maternal process involved in female pregnancy"/>
    <property type="evidence" value="ECO:0007669"/>
    <property type="project" value="Ensembl"/>
</dbReference>
<dbReference type="PANTHER" id="PTHR15498:SF73">
    <property type="entry name" value="HEPATITIS A VIRUS CELLULAR RECEPTOR 2"/>
    <property type="match status" value="1"/>
</dbReference>
<evidence type="ECO:0000256" key="6">
    <source>
        <dbReference type="ARBA" id="ARBA00023157"/>
    </source>
</evidence>
<dbReference type="GO" id="GO:0032689">
    <property type="term" value="P:negative regulation of type II interferon production"/>
    <property type="evidence" value="ECO:0007669"/>
    <property type="project" value="Ensembl"/>
</dbReference>
<evidence type="ECO:0000256" key="9">
    <source>
        <dbReference type="ARBA" id="ARBA00038203"/>
    </source>
</evidence>
<feature type="chain" id="PRO_5034366874" evidence="11">
    <location>
        <begin position="22"/>
        <end position="301"/>
    </location>
</feature>
<protein>
    <submittedName>
        <fullName evidence="13">Hepatitis A virus cellular receptor 2</fullName>
    </submittedName>
</protein>
<dbReference type="PANTHER" id="PTHR15498">
    <property type="entry name" value="T-CELL IMMUNOGLOBULIN AND MUCIN DOMAIN CONTAINING TIM"/>
    <property type="match status" value="1"/>
</dbReference>
<evidence type="ECO:0000259" key="12">
    <source>
        <dbReference type="PROSITE" id="PS50835"/>
    </source>
</evidence>
<dbReference type="GO" id="GO:1900426">
    <property type="term" value="P:positive regulation of defense response to bacterium"/>
    <property type="evidence" value="ECO:0007669"/>
    <property type="project" value="Ensembl"/>
</dbReference>
<comment type="subcellular location">
    <subcellularLocation>
        <location evidence="1">Membrane</location>
        <topology evidence="1">Single-pass type I membrane protein</topology>
    </subcellularLocation>
</comment>
<dbReference type="GO" id="GO:0006357">
    <property type="term" value="P:regulation of transcription by RNA polymerase II"/>
    <property type="evidence" value="ECO:0007669"/>
    <property type="project" value="TreeGrafter"/>
</dbReference>
<keyword evidence="5 10" id="KW-0472">Membrane</keyword>
<dbReference type="GO" id="GO:0002281">
    <property type="term" value="P:macrophage activation involved in immune response"/>
    <property type="evidence" value="ECO:0007669"/>
    <property type="project" value="Ensembl"/>
</dbReference>
<dbReference type="FunFam" id="2.60.40.10:FF:000774">
    <property type="entry name" value="Hepatitis A virus cellular receptor 1"/>
    <property type="match status" value="1"/>
</dbReference>
<evidence type="ECO:0000256" key="11">
    <source>
        <dbReference type="SAM" id="SignalP"/>
    </source>
</evidence>
<dbReference type="GO" id="GO:0034154">
    <property type="term" value="P:toll-like receptor 7 signaling pathway"/>
    <property type="evidence" value="ECO:0007669"/>
    <property type="project" value="Ensembl"/>
</dbReference>
<dbReference type="Proteomes" id="UP000694398">
    <property type="component" value="Unassembled WGS sequence"/>
</dbReference>
<dbReference type="GO" id="GO:0032687">
    <property type="term" value="P:negative regulation of interferon-alpha production"/>
    <property type="evidence" value="ECO:0007669"/>
    <property type="project" value="Ensembl"/>
</dbReference>
<dbReference type="PROSITE" id="PS50835">
    <property type="entry name" value="IG_LIKE"/>
    <property type="match status" value="1"/>
</dbReference>
<dbReference type="OrthoDB" id="434099at2759"/>
<evidence type="ECO:0000313" key="14">
    <source>
        <dbReference type="Proteomes" id="UP000694398"/>
    </source>
</evidence>
<dbReference type="GO" id="GO:0032753">
    <property type="term" value="P:positive regulation of interleukin-4 production"/>
    <property type="evidence" value="ECO:0007669"/>
    <property type="project" value="Ensembl"/>
</dbReference>
<dbReference type="InterPro" id="IPR051669">
    <property type="entry name" value="Immune_Mod/Transcr_Coactivator"/>
</dbReference>
<dbReference type="GO" id="GO:0032712">
    <property type="term" value="P:negative regulation of interleukin-3 production"/>
    <property type="evidence" value="ECO:0007669"/>
    <property type="project" value="Ensembl"/>
</dbReference>
<dbReference type="InterPro" id="IPR007110">
    <property type="entry name" value="Ig-like_dom"/>
</dbReference>
<feature type="transmembrane region" description="Helical" evidence="10">
    <location>
        <begin position="194"/>
        <end position="217"/>
    </location>
</feature>
<reference evidence="13" key="2">
    <citation type="submission" date="2025-09" db="UniProtKB">
        <authorList>
            <consortium name="Ensembl"/>
        </authorList>
    </citation>
    <scope>IDENTIFICATION</scope>
</reference>
<keyword evidence="7" id="KW-0325">Glycoprotein</keyword>
<gene>
    <name evidence="13" type="primary">HAVCR2</name>
</gene>
<dbReference type="GeneID" id="102011629"/>
<feature type="domain" description="Ig-like" evidence="12">
    <location>
        <begin position="31"/>
        <end position="129"/>
    </location>
</feature>
<evidence type="ECO:0000256" key="8">
    <source>
        <dbReference type="ARBA" id="ARBA00023319"/>
    </source>
</evidence>
<dbReference type="InterPro" id="IPR036179">
    <property type="entry name" value="Ig-like_dom_sf"/>
</dbReference>
<keyword evidence="8" id="KW-0393">Immunoglobulin domain</keyword>
<dbReference type="GO" id="GO:0032715">
    <property type="term" value="P:negative regulation of interleukin-6 production"/>
    <property type="evidence" value="ECO:0007669"/>
    <property type="project" value="Ensembl"/>
</dbReference>
<dbReference type="GO" id="GO:0032815">
    <property type="term" value="P:negative regulation of natural killer cell activation"/>
    <property type="evidence" value="ECO:0007669"/>
    <property type="project" value="Ensembl"/>
</dbReference>
<dbReference type="InterPro" id="IPR013783">
    <property type="entry name" value="Ig-like_fold"/>
</dbReference>
<dbReference type="InterPro" id="IPR013106">
    <property type="entry name" value="Ig_V-set"/>
</dbReference>
<keyword evidence="4 10" id="KW-1133">Transmembrane helix</keyword>
<feature type="signal peptide" evidence="11">
    <location>
        <begin position="1"/>
        <end position="21"/>
    </location>
</feature>
<dbReference type="Pfam" id="PF07686">
    <property type="entry name" value="V-set"/>
    <property type="match status" value="1"/>
</dbReference>
<dbReference type="GO" id="GO:0042102">
    <property type="term" value="P:positive regulation of T cell proliferation"/>
    <property type="evidence" value="ECO:0007669"/>
    <property type="project" value="Ensembl"/>
</dbReference>
<accession>A0A8C2W8P0</accession>
<dbReference type="GO" id="GO:0032722">
    <property type="term" value="P:positive regulation of chemokine production"/>
    <property type="evidence" value="ECO:0007669"/>
    <property type="project" value="Ensembl"/>
</dbReference>
<dbReference type="GO" id="GO:0032732">
    <property type="term" value="P:positive regulation of interleukin-1 production"/>
    <property type="evidence" value="ECO:0007669"/>
    <property type="project" value="Ensembl"/>
</dbReference>
<proteinExistence type="inferred from homology"/>
<evidence type="ECO:0000256" key="4">
    <source>
        <dbReference type="ARBA" id="ARBA00022989"/>
    </source>
</evidence>
<dbReference type="GO" id="GO:0032729">
    <property type="term" value="P:positive regulation of type II interferon production"/>
    <property type="evidence" value="ECO:0007669"/>
    <property type="project" value="Ensembl"/>
</dbReference>
<dbReference type="GO" id="GO:0034162">
    <property type="term" value="P:toll-like receptor 9 signaling pathway"/>
    <property type="evidence" value="ECO:0007669"/>
    <property type="project" value="Ensembl"/>
</dbReference>
<dbReference type="SMART" id="SM00409">
    <property type="entry name" value="IG"/>
    <property type="match status" value="1"/>
</dbReference>
<keyword evidence="3 11" id="KW-0732">Signal</keyword>
<evidence type="ECO:0000256" key="10">
    <source>
        <dbReference type="SAM" id="Phobius"/>
    </source>
</evidence>
<dbReference type="GO" id="GO:0071656">
    <property type="term" value="P:negative regulation of granulocyte colony-stimulating factor production"/>
    <property type="evidence" value="ECO:0007669"/>
    <property type="project" value="Ensembl"/>
</dbReference>
<dbReference type="CTD" id="84868"/>
<dbReference type="GeneTree" id="ENSGT00940000154444"/>
<dbReference type="GO" id="GO:0032720">
    <property type="term" value="P:negative regulation of tumor necrosis factor production"/>
    <property type="evidence" value="ECO:0007669"/>
    <property type="project" value="Ensembl"/>
</dbReference>
<dbReference type="GO" id="GO:0002652">
    <property type="term" value="P:regulation of tolerance induction dependent upon immune response"/>
    <property type="evidence" value="ECO:0007669"/>
    <property type="project" value="Ensembl"/>
</dbReference>
<dbReference type="GO" id="GO:0050830">
    <property type="term" value="P:defense response to Gram-positive bacterium"/>
    <property type="evidence" value="ECO:0007669"/>
    <property type="project" value="Ensembl"/>
</dbReference>
<comment type="similarity">
    <text evidence="9">Belongs to the immunoglobulin superfamily. TIM family.</text>
</comment>
<dbReference type="RefSeq" id="XP_005376278.1">
    <property type="nucleotide sequence ID" value="XM_005376221.2"/>
</dbReference>
<dbReference type="GO" id="GO:0002519">
    <property type="term" value="P:natural killer cell tolerance induction"/>
    <property type="evidence" value="ECO:0007669"/>
    <property type="project" value="Ensembl"/>
</dbReference>
<evidence type="ECO:0000256" key="7">
    <source>
        <dbReference type="ARBA" id="ARBA00023180"/>
    </source>
</evidence>
<dbReference type="Ensembl" id="ENSCLAT00000023716.1">
    <property type="protein sequence ID" value="ENSCLAP00000023494.1"/>
    <property type="gene ID" value="ENSCLAG00000016115.1"/>
</dbReference>
<dbReference type="SUPFAM" id="SSF48726">
    <property type="entry name" value="Immunoglobulin"/>
    <property type="match status" value="1"/>
</dbReference>
<dbReference type="GO" id="GO:0032760">
    <property type="term" value="P:positive regulation of tumor necrosis factor production"/>
    <property type="evidence" value="ECO:0007669"/>
    <property type="project" value="Ensembl"/>
</dbReference>
<sequence length="301" mass="33636">MFSRLSFECVLLLLLLLLTRSSEEAHVVELGQDAQLPCTYRLPTPGHLVPVCWGKGACPVLDCWNVVLRTDERDVTFRISSRYMLQRDFSKGDVSLTIVNVTLDDSGTYCCRVQYPGPMNDGKFNKELVIIPLKVTPAPTAQRDWTAALPRMLTTEGNGSETQTLGIHHRKNQTQTFILAKEFQASGATTRIDVYIGAGVSAGVTLVFIFGALILMWHSHRKNNLQNASLITLANLPPLGFANAVAEGIRSENIYTIEENVYVTEENVYVTEENVYTMEENIYEVEDPNDHYCSVSRGQRA</sequence>
<evidence type="ECO:0000256" key="5">
    <source>
        <dbReference type="ARBA" id="ARBA00023136"/>
    </source>
</evidence>
<dbReference type="GO" id="GO:0004888">
    <property type="term" value="F:transmembrane signaling receptor activity"/>
    <property type="evidence" value="ECO:0007669"/>
    <property type="project" value="Ensembl"/>
</dbReference>
<dbReference type="GO" id="GO:0030886">
    <property type="term" value="P:negative regulation of myeloid dendritic cell activation"/>
    <property type="evidence" value="ECO:0007669"/>
    <property type="project" value="Ensembl"/>
</dbReference>
<dbReference type="GO" id="GO:2001189">
    <property type="term" value="P:negative regulation of T cell activation via T cell receptor contact with antigen bound to MHC molecule on antigen presenting cell"/>
    <property type="evidence" value="ECO:0007669"/>
    <property type="project" value="Ensembl"/>
</dbReference>
<dbReference type="GO" id="GO:0032703">
    <property type="term" value="P:negative regulation of interleukin-2 production"/>
    <property type="evidence" value="ECO:0007669"/>
    <property type="project" value="Ensembl"/>
</dbReference>